<keyword evidence="1" id="KW-0812">Transmembrane</keyword>
<dbReference type="Pfam" id="PF12730">
    <property type="entry name" value="ABC2_membrane_4"/>
    <property type="match status" value="1"/>
</dbReference>
<feature type="transmembrane region" description="Helical" evidence="1">
    <location>
        <begin position="63"/>
        <end position="83"/>
    </location>
</feature>
<sequence>MTELLKIEWLKVKAYRTFWLLSGLFLAIVPLILWSYELILKNSKQIAAFLGAFSFPKAWETSAWIGSAMYPIMGILLIIFLTNENNFRTIRQNIIDGWSRDQYILAKFGVMISMAVFMTLVIVASALFFGLRSGQGDPTDGIGMIWLIFVQAMDYLAVALFLGVFMKRAGVAIAIYVMYAYVFEFFISRLIDFKVKAHMGALFPLECTDRMIPGETKLVNELASQGVKPFEQSTLQMIAIGYILLFCFLAYRRLKRSDL</sequence>
<evidence type="ECO:0000313" key="3">
    <source>
        <dbReference type="Proteomes" id="UP001485459"/>
    </source>
</evidence>
<organism evidence="2 3">
    <name type="scientific">Chitinophaga pollutisoli</name>
    <dbReference type="NCBI Taxonomy" id="3133966"/>
    <lineage>
        <taxon>Bacteria</taxon>
        <taxon>Pseudomonadati</taxon>
        <taxon>Bacteroidota</taxon>
        <taxon>Chitinophagia</taxon>
        <taxon>Chitinophagales</taxon>
        <taxon>Chitinophagaceae</taxon>
        <taxon>Chitinophaga</taxon>
    </lineage>
</organism>
<dbReference type="Proteomes" id="UP001485459">
    <property type="component" value="Chromosome"/>
</dbReference>
<dbReference type="EMBL" id="CP149822">
    <property type="protein sequence ID" value="WZN43313.1"/>
    <property type="molecule type" value="Genomic_DNA"/>
</dbReference>
<protein>
    <submittedName>
        <fullName evidence="2">ABC transporter permease subunit</fullName>
    </submittedName>
</protein>
<dbReference type="RefSeq" id="WP_341838129.1">
    <property type="nucleotide sequence ID" value="NZ_CP149822.1"/>
</dbReference>
<dbReference type="PANTHER" id="PTHR37305">
    <property type="entry name" value="INTEGRAL MEMBRANE PROTEIN-RELATED"/>
    <property type="match status" value="1"/>
</dbReference>
<accession>A0ABZ2YV27</accession>
<feature type="transmembrane region" description="Helical" evidence="1">
    <location>
        <begin position="143"/>
        <end position="164"/>
    </location>
</feature>
<name>A0ABZ2YV27_9BACT</name>
<keyword evidence="3" id="KW-1185">Reference proteome</keyword>
<proteinExistence type="predicted"/>
<feature type="transmembrane region" description="Helical" evidence="1">
    <location>
        <begin position="234"/>
        <end position="251"/>
    </location>
</feature>
<gene>
    <name evidence="2" type="ORF">WJU16_09750</name>
</gene>
<feature type="transmembrane region" description="Helical" evidence="1">
    <location>
        <begin position="171"/>
        <end position="191"/>
    </location>
</feature>
<evidence type="ECO:0000256" key="1">
    <source>
        <dbReference type="SAM" id="Phobius"/>
    </source>
</evidence>
<feature type="transmembrane region" description="Helical" evidence="1">
    <location>
        <begin position="18"/>
        <end position="36"/>
    </location>
</feature>
<dbReference type="PANTHER" id="PTHR37305:SF1">
    <property type="entry name" value="MEMBRANE PROTEIN"/>
    <property type="match status" value="1"/>
</dbReference>
<keyword evidence="1" id="KW-0472">Membrane</keyword>
<feature type="transmembrane region" description="Helical" evidence="1">
    <location>
        <begin position="104"/>
        <end position="131"/>
    </location>
</feature>
<reference evidence="3" key="1">
    <citation type="submission" date="2024-03" db="EMBL/GenBank/DDBJ databases">
        <title>Chitinophaga horti sp. nov., isolated from garden soil.</title>
        <authorList>
            <person name="Lee D.S."/>
            <person name="Han D.M."/>
            <person name="Baek J.H."/>
            <person name="Choi D.G."/>
            <person name="Jeon J.H."/>
            <person name="Jeon C.O."/>
        </authorList>
    </citation>
    <scope>NUCLEOTIDE SEQUENCE [LARGE SCALE GENOMIC DNA]</scope>
    <source>
        <strain evidence="3">GPA1</strain>
    </source>
</reference>
<keyword evidence="1" id="KW-1133">Transmembrane helix</keyword>
<evidence type="ECO:0000313" key="2">
    <source>
        <dbReference type="EMBL" id="WZN43313.1"/>
    </source>
</evidence>